<dbReference type="Proteomes" id="UP000282460">
    <property type="component" value="Unassembled WGS sequence"/>
</dbReference>
<sequence>MVTVVPYSSDWPIRFAEQAQRLRAALGTQIIAIEHIGSTAIPGLPAKPVIDIAACTASNIDPFSLGPAIESLGYQEHRTGPKNHAIFVRGTDSGRTEILHVFSMGEWELCNQRVFRDKLMHDATARERYAALKIYLGATLVAGKAYTLAKRGLIQDLLNEEREARGLQPTVAWDK</sequence>
<dbReference type="OrthoDB" id="9799092at2"/>
<protein>
    <submittedName>
        <fullName evidence="1">GrpB family protein</fullName>
    </submittedName>
</protein>
<gene>
    <name evidence="1" type="ORF">D9V28_08735</name>
</gene>
<dbReference type="PANTHER" id="PTHR34822:SF1">
    <property type="entry name" value="GRPB FAMILY PROTEIN"/>
    <property type="match status" value="1"/>
</dbReference>
<evidence type="ECO:0000313" key="2">
    <source>
        <dbReference type="Proteomes" id="UP000282460"/>
    </source>
</evidence>
<dbReference type="InterPro" id="IPR007344">
    <property type="entry name" value="GrpB/CoaE"/>
</dbReference>
<dbReference type="Pfam" id="PF04229">
    <property type="entry name" value="GrpB"/>
    <property type="match status" value="1"/>
</dbReference>
<proteinExistence type="predicted"/>
<accession>A0A3L7J1K6</accession>
<reference evidence="1 2" key="1">
    <citation type="submission" date="2018-10" db="EMBL/GenBank/DDBJ databases">
        <authorList>
            <person name="Li J."/>
        </authorList>
    </citation>
    <scope>NUCLEOTIDE SEQUENCE [LARGE SCALE GENOMIC DNA]</scope>
    <source>
        <strain evidence="1 2">ZD1-4</strain>
    </source>
</reference>
<dbReference type="PANTHER" id="PTHR34822">
    <property type="entry name" value="GRPB DOMAIN PROTEIN (AFU_ORTHOLOGUE AFUA_1G01530)"/>
    <property type="match status" value="1"/>
</dbReference>
<comment type="caution">
    <text evidence="1">The sequence shown here is derived from an EMBL/GenBank/DDBJ whole genome shotgun (WGS) entry which is preliminary data.</text>
</comment>
<dbReference type="InterPro" id="IPR043519">
    <property type="entry name" value="NT_sf"/>
</dbReference>
<dbReference type="AlphaFoldDB" id="A0A3L7J1K6"/>
<evidence type="ECO:0000313" key="1">
    <source>
        <dbReference type="EMBL" id="RLQ84279.1"/>
    </source>
</evidence>
<dbReference type="EMBL" id="RCWJ01000002">
    <property type="protein sequence ID" value="RLQ84279.1"/>
    <property type="molecule type" value="Genomic_DNA"/>
</dbReference>
<dbReference type="Gene3D" id="3.30.460.10">
    <property type="entry name" value="Beta Polymerase, domain 2"/>
    <property type="match status" value="1"/>
</dbReference>
<name>A0A3L7J1K6_9MICO</name>
<dbReference type="SUPFAM" id="SSF81301">
    <property type="entry name" value="Nucleotidyltransferase"/>
    <property type="match status" value="1"/>
</dbReference>
<organism evidence="1 2">
    <name type="scientific">Mycetocola zhadangensis</name>
    <dbReference type="NCBI Taxonomy" id="1164595"/>
    <lineage>
        <taxon>Bacteria</taxon>
        <taxon>Bacillati</taxon>
        <taxon>Actinomycetota</taxon>
        <taxon>Actinomycetes</taxon>
        <taxon>Micrococcales</taxon>
        <taxon>Microbacteriaceae</taxon>
        <taxon>Mycetocola</taxon>
    </lineage>
</organism>
<keyword evidence="2" id="KW-1185">Reference proteome</keyword>
<dbReference type="RefSeq" id="WP_121659325.1">
    <property type="nucleotide sequence ID" value="NZ_BMEK01000002.1"/>
</dbReference>